<evidence type="ECO:0000313" key="2">
    <source>
        <dbReference type="Proteomes" id="UP000190188"/>
    </source>
</evidence>
<organism evidence="1 2">
    <name type="scientific">Paenibacillus selenitireducens</name>
    <dbReference type="NCBI Taxonomy" id="1324314"/>
    <lineage>
        <taxon>Bacteria</taxon>
        <taxon>Bacillati</taxon>
        <taxon>Bacillota</taxon>
        <taxon>Bacilli</taxon>
        <taxon>Bacillales</taxon>
        <taxon>Paenibacillaceae</taxon>
        <taxon>Paenibacillus</taxon>
    </lineage>
</organism>
<sequence length="97" mass="10799">MNLLELIKKAASDAVYAASPVNVVFGTVINTSPIEINVDQRLSLTEEFLVVAESTQELKVEIEGKEYEIRRGLQRGDIVLLLRVQGGQQYVVLDRVV</sequence>
<gene>
    <name evidence="1" type="ORF">BVG16_15655</name>
</gene>
<name>A0A1T2XA96_9BACL</name>
<accession>A0A1T2XA96</accession>
<dbReference type="InterPro" id="IPR022555">
    <property type="entry name" value="DUF2577"/>
</dbReference>
<dbReference type="STRING" id="1324314.BVG16_15655"/>
<dbReference type="Proteomes" id="UP000190188">
    <property type="component" value="Unassembled WGS sequence"/>
</dbReference>
<dbReference type="OrthoDB" id="95576at2"/>
<dbReference type="RefSeq" id="WP_078499631.1">
    <property type="nucleotide sequence ID" value="NZ_MSZX01000006.1"/>
</dbReference>
<reference evidence="1 2" key="1">
    <citation type="submission" date="2017-01" db="EMBL/GenBank/DDBJ databases">
        <title>Genome analysis of Paenibacillus selenitrireducens ES3-24.</title>
        <authorList>
            <person name="Xu D."/>
            <person name="Yao R."/>
            <person name="Zheng S."/>
        </authorList>
    </citation>
    <scope>NUCLEOTIDE SEQUENCE [LARGE SCALE GENOMIC DNA]</scope>
    <source>
        <strain evidence="1 2">ES3-24</strain>
    </source>
</reference>
<dbReference type="AlphaFoldDB" id="A0A1T2XA96"/>
<protein>
    <recommendedName>
        <fullName evidence="3">DUF2577 domain-containing protein</fullName>
    </recommendedName>
</protein>
<dbReference type="EMBL" id="MSZX01000006">
    <property type="protein sequence ID" value="OPA76616.1"/>
    <property type="molecule type" value="Genomic_DNA"/>
</dbReference>
<comment type="caution">
    <text evidence="1">The sequence shown here is derived from an EMBL/GenBank/DDBJ whole genome shotgun (WGS) entry which is preliminary data.</text>
</comment>
<proteinExistence type="predicted"/>
<evidence type="ECO:0000313" key="1">
    <source>
        <dbReference type="EMBL" id="OPA76616.1"/>
    </source>
</evidence>
<evidence type="ECO:0008006" key="3">
    <source>
        <dbReference type="Google" id="ProtNLM"/>
    </source>
</evidence>
<keyword evidence="2" id="KW-1185">Reference proteome</keyword>
<dbReference type="Pfam" id="PF10844">
    <property type="entry name" value="DUF2577"/>
    <property type="match status" value="1"/>
</dbReference>